<comment type="subunit">
    <text evidence="8">Homotetramer.</text>
</comment>
<evidence type="ECO:0000256" key="4">
    <source>
        <dbReference type="ARBA" id="ARBA00022832"/>
    </source>
</evidence>
<dbReference type="Gene3D" id="3.40.50.720">
    <property type="entry name" value="NAD(P)-binding Rossmann-like Domain"/>
    <property type="match status" value="1"/>
</dbReference>
<dbReference type="InterPro" id="IPR057326">
    <property type="entry name" value="KR_dom"/>
</dbReference>
<dbReference type="InterPro" id="IPR050259">
    <property type="entry name" value="SDR"/>
</dbReference>
<keyword evidence="8" id="KW-0521">NADP</keyword>
<keyword evidence="5 8" id="KW-0560">Oxidoreductase</keyword>
<evidence type="ECO:0000256" key="1">
    <source>
        <dbReference type="ARBA" id="ARBA00005194"/>
    </source>
</evidence>
<dbReference type="InterPro" id="IPR020904">
    <property type="entry name" value="Sc_DH/Rdtase_CS"/>
</dbReference>
<dbReference type="PRINTS" id="PR00081">
    <property type="entry name" value="GDHRDH"/>
</dbReference>
<evidence type="ECO:0000256" key="5">
    <source>
        <dbReference type="ARBA" id="ARBA00023002"/>
    </source>
</evidence>
<dbReference type="InterPro" id="IPR036291">
    <property type="entry name" value="NAD(P)-bd_dom_sf"/>
</dbReference>
<keyword evidence="11" id="KW-1185">Reference proteome</keyword>
<evidence type="ECO:0000256" key="8">
    <source>
        <dbReference type="RuleBase" id="RU366074"/>
    </source>
</evidence>
<keyword evidence="4 8" id="KW-0276">Fatty acid metabolism</keyword>
<comment type="caution">
    <text evidence="10">The sequence shown here is derived from an EMBL/GenBank/DDBJ whole genome shotgun (WGS) entry which is preliminary data.</text>
</comment>
<name>A0ABT9XL73_9BACL</name>
<evidence type="ECO:0000256" key="7">
    <source>
        <dbReference type="ARBA" id="ARBA00048508"/>
    </source>
</evidence>
<evidence type="ECO:0000256" key="6">
    <source>
        <dbReference type="ARBA" id="ARBA00023160"/>
    </source>
</evidence>
<evidence type="ECO:0000256" key="3">
    <source>
        <dbReference type="ARBA" id="ARBA00012948"/>
    </source>
</evidence>
<proteinExistence type="inferred from homology"/>
<keyword evidence="6 8" id="KW-0275">Fatty acid biosynthesis</keyword>
<gene>
    <name evidence="10" type="ORF">J2S03_002732</name>
</gene>
<protein>
    <recommendedName>
        <fullName evidence="3 8">3-oxoacyl-[acyl-carrier-protein] reductase</fullName>
        <ecNumber evidence="3 8">1.1.1.100</ecNumber>
    </recommendedName>
</protein>
<sequence>MGGQVSIVTGASRGIGRAVAVELGRDGGSVVVNYAGREEEARETAKLIEAAGGRAIIEQADVRVASEADRLVESALAAFGRVDVVVNNAGITRDGLLMRMKDEDWNAVLDTNLKGAFHMIRASARQMMKQRYGRIINISSVVGLIGNAGQANYAAAKSGLIGLTKSAARELASRNITVNAVAPGYIMTDMTSALPESVLEKIQTQIPLGRVGVPAQVAHAVKFLASDLADYITGQVLNVDGGMVM</sequence>
<dbReference type="CDD" id="cd05333">
    <property type="entry name" value="BKR_SDR_c"/>
    <property type="match status" value="1"/>
</dbReference>
<dbReference type="NCBIfam" id="TIGR01830">
    <property type="entry name" value="3oxo_ACP_reduc"/>
    <property type="match status" value="1"/>
</dbReference>
<comment type="similarity">
    <text evidence="2 8">Belongs to the short-chain dehydrogenases/reductases (SDR) family.</text>
</comment>
<dbReference type="SUPFAM" id="SSF51735">
    <property type="entry name" value="NAD(P)-binding Rossmann-fold domains"/>
    <property type="match status" value="1"/>
</dbReference>
<reference evidence="10 11" key="1">
    <citation type="submission" date="2023-07" db="EMBL/GenBank/DDBJ databases">
        <title>Genomic Encyclopedia of Type Strains, Phase IV (KMG-IV): sequencing the most valuable type-strain genomes for metagenomic binning, comparative biology and taxonomic classification.</title>
        <authorList>
            <person name="Goeker M."/>
        </authorList>
    </citation>
    <scope>NUCLEOTIDE SEQUENCE [LARGE SCALE GENOMIC DNA]</scope>
    <source>
        <strain evidence="10 11">DSM 4006</strain>
    </source>
</reference>
<keyword evidence="8" id="KW-0443">Lipid metabolism</keyword>
<comment type="pathway">
    <text evidence="1 8">Lipid metabolism; fatty acid biosynthesis.</text>
</comment>
<dbReference type="NCBIfam" id="NF005559">
    <property type="entry name" value="PRK07231.1"/>
    <property type="match status" value="1"/>
</dbReference>
<keyword evidence="8" id="KW-0444">Lipid biosynthesis</keyword>
<dbReference type="PANTHER" id="PTHR42879:SF2">
    <property type="entry name" value="3-OXOACYL-[ACYL-CARRIER-PROTEIN] REDUCTASE FABG"/>
    <property type="match status" value="1"/>
</dbReference>
<evidence type="ECO:0000259" key="9">
    <source>
        <dbReference type="SMART" id="SM00822"/>
    </source>
</evidence>
<dbReference type="InterPro" id="IPR011284">
    <property type="entry name" value="3oxo_ACP_reduc"/>
</dbReference>
<dbReference type="PROSITE" id="PS00061">
    <property type="entry name" value="ADH_SHORT"/>
    <property type="match status" value="1"/>
</dbReference>
<dbReference type="PANTHER" id="PTHR42879">
    <property type="entry name" value="3-OXOACYL-(ACYL-CARRIER-PROTEIN) REDUCTASE"/>
    <property type="match status" value="1"/>
</dbReference>
<dbReference type="EC" id="1.1.1.100" evidence="3 8"/>
<dbReference type="GO" id="GO:0004316">
    <property type="term" value="F:3-oxoacyl-[acyl-carrier-protein] reductase (NADPH) activity"/>
    <property type="evidence" value="ECO:0007669"/>
    <property type="project" value="UniProtKB-EC"/>
</dbReference>
<feature type="domain" description="Ketoreductase" evidence="9">
    <location>
        <begin position="4"/>
        <end position="184"/>
    </location>
</feature>
<evidence type="ECO:0000313" key="11">
    <source>
        <dbReference type="Proteomes" id="UP001232973"/>
    </source>
</evidence>
<dbReference type="EMBL" id="JAUSTP010000025">
    <property type="protein sequence ID" value="MDQ0190865.1"/>
    <property type="molecule type" value="Genomic_DNA"/>
</dbReference>
<comment type="catalytic activity">
    <reaction evidence="7 8">
        <text>a (3R)-hydroxyacyl-[ACP] + NADP(+) = a 3-oxoacyl-[ACP] + NADPH + H(+)</text>
        <dbReference type="Rhea" id="RHEA:17397"/>
        <dbReference type="Rhea" id="RHEA-COMP:9916"/>
        <dbReference type="Rhea" id="RHEA-COMP:9945"/>
        <dbReference type="ChEBI" id="CHEBI:15378"/>
        <dbReference type="ChEBI" id="CHEBI:57783"/>
        <dbReference type="ChEBI" id="CHEBI:58349"/>
        <dbReference type="ChEBI" id="CHEBI:78776"/>
        <dbReference type="ChEBI" id="CHEBI:78827"/>
        <dbReference type="EC" id="1.1.1.100"/>
    </reaction>
</comment>
<dbReference type="NCBIfam" id="NF009466">
    <property type="entry name" value="PRK12826.1-2"/>
    <property type="match status" value="1"/>
</dbReference>
<evidence type="ECO:0000256" key="2">
    <source>
        <dbReference type="ARBA" id="ARBA00006484"/>
    </source>
</evidence>
<dbReference type="Proteomes" id="UP001232973">
    <property type="component" value="Unassembled WGS sequence"/>
</dbReference>
<accession>A0ABT9XL73</accession>
<organism evidence="10 11">
    <name type="scientific">Alicyclobacillus cycloheptanicus</name>
    <dbReference type="NCBI Taxonomy" id="1457"/>
    <lineage>
        <taxon>Bacteria</taxon>
        <taxon>Bacillati</taxon>
        <taxon>Bacillota</taxon>
        <taxon>Bacilli</taxon>
        <taxon>Bacillales</taxon>
        <taxon>Alicyclobacillaceae</taxon>
        <taxon>Alicyclobacillus</taxon>
    </lineage>
</organism>
<dbReference type="Pfam" id="PF13561">
    <property type="entry name" value="adh_short_C2"/>
    <property type="match status" value="1"/>
</dbReference>
<dbReference type="PRINTS" id="PR00080">
    <property type="entry name" value="SDRFAMILY"/>
</dbReference>
<evidence type="ECO:0000313" key="10">
    <source>
        <dbReference type="EMBL" id="MDQ0190865.1"/>
    </source>
</evidence>
<comment type="function">
    <text evidence="8">Catalyzes the NADPH-dependent reduction of beta-ketoacyl-ACP substrates to beta-hydroxyacyl-ACP products, the first reductive step in the elongation cycle of fatty acid biosynthesis.</text>
</comment>
<dbReference type="SMART" id="SM00822">
    <property type="entry name" value="PKS_KR"/>
    <property type="match status" value="1"/>
</dbReference>
<dbReference type="InterPro" id="IPR002347">
    <property type="entry name" value="SDR_fam"/>
</dbReference>